<proteinExistence type="predicted"/>
<accession>A0ABR2M1U0</accession>
<protein>
    <recommendedName>
        <fullName evidence="3">Ribosomal protein L33</fullName>
    </recommendedName>
</protein>
<reference evidence="1 2" key="1">
    <citation type="journal article" date="2022" name="Nat. Plants">
        <title>Genomes of leafy and leafless Platanthera orchids illuminate the evolution of mycoheterotrophy.</title>
        <authorList>
            <person name="Li M.H."/>
            <person name="Liu K.W."/>
            <person name="Li Z."/>
            <person name="Lu H.C."/>
            <person name="Ye Q.L."/>
            <person name="Zhang D."/>
            <person name="Wang J.Y."/>
            <person name="Li Y.F."/>
            <person name="Zhong Z.M."/>
            <person name="Liu X."/>
            <person name="Yu X."/>
            <person name="Liu D.K."/>
            <person name="Tu X.D."/>
            <person name="Liu B."/>
            <person name="Hao Y."/>
            <person name="Liao X.Y."/>
            <person name="Jiang Y.T."/>
            <person name="Sun W.H."/>
            <person name="Chen J."/>
            <person name="Chen Y.Q."/>
            <person name="Ai Y."/>
            <person name="Zhai J.W."/>
            <person name="Wu S.S."/>
            <person name="Zhou Z."/>
            <person name="Hsiao Y.Y."/>
            <person name="Wu W.L."/>
            <person name="Chen Y.Y."/>
            <person name="Lin Y.F."/>
            <person name="Hsu J.L."/>
            <person name="Li C.Y."/>
            <person name="Wang Z.W."/>
            <person name="Zhao X."/>
            <person name="Zhong W.Y."/>
            <person name="Ma X.K."/>
            <person name="Ma L."/>
            <person name="Huang J."/>
            <person name="Chen G.Z."/>
            <person name="Huang M.Z."/>
            <person name="Huang L."/>
            <person name="Peng D.H."/>
            <person name="Luo Y.B."/>
            <person name="Zou S.Q."/>
            <person name="Chen S.P."/>
            <person name="Lan S."/>
            <person name="Tsai W.C."/>
            <person name="Van de Peer Y."/>
            <person name="Liu Z.J."/>
        </authorList>
    </citation>
    <scope>NUCLEOTIDE SEQUENCE [LARGE SCALE GENOMIC DNA]</scope>
    <source>
        <strain evidence="1">Lor288</strain>
    </source>
</reference>
<dbReference type="EMBL" id="JBBWWR010000013">
    <property type="protein sequence ID" value="KAK8956308.1"/>
    <property type="molecule type" value="Genomic_DNA"/>
</dbReference>
<gene>
    <name evidence="1" type="ORF">KSP40_PGU001311</name>
</gene>
<evidence type="ECO:0000313" key="1">
    <source>
        <dbReference type="EMBL" id="KAK8956308.1"/>
    </source>
</evidence>
<sequence length="54" mass="6260">MVVAAWAEQQQCELNICVRRLSRSKVCLLTKKEVGKTIMRINGHFMHMLTMVIL</sequence>
<comment type="caution">
    <text evidence="1">The sequence shown here is derived from an EMBL/GenBank/DDBJ whole genome shotgun (WGS) entry which is preliminary data.</text>
</comment>
<evidence type="ECO:0008006" key="3">
    <source>
        <dbReference type="Google" id="ProtNLM"/>
    </source>
</evidence>
<dbReference type="Proteomes" id="UP001412067">
    <property type="component" value="Unassembled WGS sequence"/>
</dbReference>
<name>A0ABR2M1U0_9ASPA</name>
<keyword evidence="2" id="KW-1185">Reference proteome</keyword>
<organism evidence="1 2">
    <name type="scientific">Platanthera guangdongensis</name>
    <dbReference type="NCBI Taxonomy" id="2320717"/>
    <lineage>
        <taxon>Eukaryota</taxon>
        <taxon>Viridiplantae</taxon>
        <taxon>Streptophyta</taxon>
        <taxon>Embryophyta</taxon>
        <taxon>Tracheophyta</taxon>
        <taxon>Spermatophyta</taxon>
        <taxon>Magnoliopsida</taxon>
        <taxon>Liliopsida</taxon>
        <taxon>Asparagales</taxon>
        <taxon>Orchidaceae</taxon>
        <taxon>Orchidoideae</taxon>
        <taxon>Orchideae</taxon>
        <taxon>Orchidinae</taxon>
        <taxon>Platanthera</taxon>
    </lineage>
</organism>
<evidence type="ECO:0000313" key="2">
    <source>
        <dbReference type="Proteomes" id="UP001412067"/>
    </source>
</evidence>